<evidence type="ECO:0008006" key="2">
    <source>
        <dbReference type="Google" id="ProtNLM"/>
    </source>
</evidence>
<proteinExistence type="predicted"/>
<gene>
    <name evidence="1" type="ORF">MNBD_GAMMA12-3204</name>
</gene>
<name>A0A3B0YTW0_9ZZZZ</name>
<dbReference type="PANTHER" id="PTHR36439">
    <property type="entry name" value="BLL4334 PROTEIN"/>
    <property type="match status" value="1"/>
</dbReference>
<sequence>MKYISVLRGINVSGQKKIKMADLKALYEAQGFKSVTTYIQSGNVIFESKGADVEDLKKVIEQAIEEKYAFHVPVDIRTSQELKAIVSNCPYEEAEAEENSTKVLVTFLNSIPEKQNMELLLGYVKPPERLTIQGSEVYLYCPNSYGKSKLTNTFVESKLGVSATTRNWKSVKTLYELSSR</sequence>
<dbReference type="AlphaFoldDB" id="A0A3B0YTW0"/>
<reference evidence="1" key="1">
    <citation type="submission" date="2018-06" db="EMBL/GenBank/DDBJ databases">
        <authorList>
            <person name="Zhirakovskaya E."/>
        </authorList>
    </citation>
    <scope>NUCLEOTIDE SEQUENCE</scope>
</reference>
<dbReference type="PANTHER" id="PTHR36439:SF1">
    <property type="entry name" value="DUF1697 DOMAIN-CONTAINING PROTEIN"/>
    <property type="match status" value="1"/>
</dbReference>
<organism evidence="1">
    <name type="scientific">hydrothermal vent metagenome</name>
    <dbReference type="NCBI Taxonomy" id="652676"/>
    <lineage>
        <taxon>unclassified sequences</taxon>
        <taxon>metagenomes</taxon>
        <taxon>ecological metagenomes</taxon>
    </lineage>
</organism>
<dbReference type="EMBL" id="UOFL01000135">
    <property type="protein sequence ID" value="VAW77749.1"/>
    <property type="molecule type" value="Genomic_DNA"/>
</dbReference>
<dbReference type="SUPFAM" id="SSF160379">
    <property type="entry name" value="SP0830-like"/>
    <property type="match status" value="1"/>
</dbReference>
<dbReference type="Pfam" id="PF08002">
    <property type="entry name" value="DUF1697"/>
    <property type="match status" value="1"/>
</dbReference>
<dbReference type="Gene3D" id="3.30.70.1280">
    <property type="entry name" value="SP0830-like domains"/>
    <property type="match status" value="1"/>
</dbReference>
<protein>
    <recommendedName>
        <fullName evidence="2">DUF1697 domain-containing protein</fullName>
    </recommendedName>
</protein>
<dbReference type="InterPro" id="IPR012545">
    <property type="entry name" value="DUF1697"/>
</dbReference>
<evidence type="ECO:0000313" key="1">
    <source>
        <dbReference type="EMBL" id="VAW77749.1"/>
    </source>
</evidence>
<accession>A0A3B0YTW0</accession>
<dbReference type="PIRSF" id="PIRSF008502">
    <property type="entry name" value="UCP008502"/>
    <property type="match status" value="1"/>
</dbReference>